<dbReference type="AlphaFoldDB" id="A0A8X6N8F7"/>
<dbReference type="EMBL" id="BMAW01055451">
    <property type="protein sequence ID" value="GFT00866.1"/>
    <property type="molecule type" value="Genomic_DNA"/>
</dbReference>
<protein>
    <submittedName>
        <fullName evidence="1">Uncharacterized protein</fullName>
    </submittedName>
</protein>
<evidence type="ECO:0000313" key="1">
    <source>
        <dbReference type="EMBL" id="GFT00866.1"/>
    </source>
</evidence>
<name>A0A8X6N8F7_NEPPI</name>
<evidence type="ECO:0000313" key="2">
    <source>
        <dbReference type="Proteomes" id="UP000887013"/>
    </source>
</evidence>
<reference evidence="1" key="1">
    <citation type="submission" date="2020-08" db="EMBL/GenBank/DDBJ databases">
        <title>Multicomponent nature underlies the extraordinary mechanical properties of spider dragline silk.</title>
        <authorList>
            <person name="Kono N."/>
            <person name="Nakamura H."/>
            <person name="Mori M."/>
            <person name="Yoshida Y."/>
            <person name="Ohtoshi R."/>
            <person name="Malay A.D."/>
            <person name="Moran D.A.P."/>
            <person name="Tomita M."/>
            <person name="Numata K."/>
            <person name="Arakawa K."/>
        </authorList>
    </citation>
    <scope>NUCLEOTIDE SEQUENCE</scope>
</reference>
<proteinExistence type="predicted"/>
<dbReference type="OrthoDB" id="6467474at2759"/>
<organism evidence="1 2">
    <name type="scientific">Nephila pilipes</name>
    <name type="common">Giant wood spider</name>
    <name type="synonym">Nephila maculata</name>
    <dbReference type="NCBI Taxonomy" id="299642"/>
    <lineage>
        <taxon>Eukaryota</taxon>
        <taxon>Metazoa</taxon>
        <taxon>Ecdysozoa</taxon>
        <taxon>Arthropoda</taxon>
        <taxon>Chelicerata</taxon>
        <taxon>Arachnida</taxon>
        <taxon>Araneae</taxon>
        <taxon>Araneomorphae</taxon>
        <taxon>Entelegynae</taxon>
        <taxon>Araneoidea</taxon>
        <taxon>Nephilidae</taxon>
        <taxon>Nephila</taxon>
    </lineage>
</organism>
<sequence length="462" mass="53062">MYQEIVMEQYLINKLLYKNHYHVDEPQRSFNPQSLQLGEIKRCNASEQIVSPREFALPSFGSACRLKVTSYITPPDPIYSVQDILTGNNLSNTALPQQVTDNYSNFGTFSPTTVSSAYERSQEILDGSSSNVFSNNTTCAAPKSMYDCFDGAAMDYDMALKIQRISSSNSYQQVETEICDASKQIISPNQLRETHVSDPSLIDNYSRNSMWSSTTMSNILDRKQESLDRYSKNIFPNSTTGTADTSSDDFIDKKKMQSEVDPDIFLQKTKSLEEIVSHESDQTKSSKHSRKSIPKVLRSLNSILKLITNDKNYDEDFTKDCLEVKTNERLEQRKDEHEKREYELKKFELESKATLSDGNIPLTIPKLNLMKLMPRYNVESDISVYLSLFERQIIRIAIPQNDWCYKYEMLLPSNTDRMVAKRRSQEIWTPREKEGIRPPTLATKIGITNLQVKSSFVEKFPE</sequence>
<gene>
    <name evidence="1" type="ORF">NPIL_1341</name>
</gene>
<comment type="caution">
    <text evidence="1">The sequence shown here is derived from an EMBL/GenBank/DDBJ whole genome shotgun (WGS) entry which is preliminary data.</text>
</comment>
<keyword evidence="2" id="KW-1185">Reference proteome</keyword>
<accession>A0A8X6N8F7</accession>
<dbReference type="Proteomes" id="UP000887013">
    <property type="component" value="Unassembled WGS sequence"/>
</dbReference>